<evidence type="ECO:0000313" key="2">
    <source>
        <dbReference type="Proteomes" id="UP000054928"/>
    </source>
</evidence>
<proteinExistence type="predicted"/>
<dbReference type="GeneID" id="36398186"/>
<dbReference type="RefSeq" id="XP_024572955.1">
    <property type="nucleotide sequence ID" value="XM_024721817.1"/>
</dbReference>
<organism evidence="1 2">
    <name type="scientific">Plasmopara halstedii</name>
    <name type="common">Downy mildew of sunflower</name>
    <dbReference type="NCBI Taxonomy" id="4781"/>
    <lineage>
        <taxon>Eukaryota</taxon>
        <taxon>Sar</taxon>
        <taxon>Stramenopiles</taxon>
        <taxon>Oomycota</taxon>
        <taxon>Peronosporomycetes</taxon>
        <taxon>Peronosporales</taxon>
        <taxon>Peronosporaceae</taxon>
        <taxon>Plasmopara</taxon>
    </lineage>
</organism>
<dbReference type="EMBL" id="CCYD01000207">
    <property type="protein sequence ID" value="CEG36586.1"/>
    <property type="molecule type" value="Genomic_DNA"/>
</dbReference>
<reference evidence="2" key="1">
    <citation type="submission" date="2014-09" db="EMBL/GenBank/DDBJ databases">
        <authorList>
            <person name="Sharma Rahul"/>
            <person name="Thines Marco"/>
        </authorList>
    </citation>
    <scope>NUCLEOTIDE SEQUENCE [LARGE SCALE GENOMIC DNA]</scope>
</reference>
<dbReference type="Proteomes" id="UP000054928">
    <property type="component" value="Unassembled WGS sequence"/>
</dbReference>
<protein>
    <submittedName>
        <fullName evidence="1">Uncharacterized protein</fullName>
    </submittedName>
</protein>
<keyword evidence="2" id="KW-1185">Reference proteome</keyword>
<accession>A0A0P1A7G8</accession>
<sequence length="89" mass="10205">MPEVPDQGSMSLYVYYYWKTPLLPDQNSALAYNKLINVDILVKVKPTTEYNQATTIISSVKDSSFSMNIAWSTISTTFDERIVKQFRSN</sequence>
<dbReference type="AlphaFoldDB" id="A0A0P1A7G8"/>
<name>A0A0P1A7G8_PLAHL</name>
<evidence type="ECO:0000313" key="1">
    <source>
        <dbReference type="EMBL" id="CEG36586.1"/>
    </source>
</evidence>